<sequence>MDDRRGSSPNEMWQEAEPGRPPAASPTQQPIIKIGSRCPLHPFPVSCSLAIRSIQSAAGVWPEPSPLFLPSSALQ</sequence>
<evidence type="ECO:0000313" key="2">
    <source>
        <dbReference type="EMBL" id="KAK9517721.1"/>
    </source>
</evidence>
<proteinExistence type="predicted"/>
<evidence type="ECO:0000256" key="1">
    <source>
        <dbReference type="SAM" id="MobiDB-lite"/>
    </source>
</evidence>
<accession>A0AAW1E5E9</accession>
<dbReference type="EMBL" id="JBCEZU010000538">
    <property type="protein sequence ID" value="KAK9517721.1"/>
    <property type="molecule type" value="Genomic_DNA"/>
</dbReference>
<feature type="region of interest" description="Disordered" evidence="1">
    <location>
        <begin position="1"/>
        <end position="29"/>
    </location>
</feature>
<dbReference type="AlphaFoldDB" id="A0AAW1E5E9"/>
<gene>
    <name evidence="2" type="ORF">VZT92_023067</name>
</gene>
<evidence type="ECO:0000313" key="3">
    <source>
        <dbReference type="Proteomes" id="UP001488805"/>
    </source>
</evidence>
<reference evidence="2 3" key="1">
    <citation type="journal article" date="2024" name="Genome Biol. Evol.">
        <title>Chromosome-level genome assembly of the viviparous eelpout Zoarces viviparus.</title>
        <authorList>
            <person name="Fuhrmann N."/>
            <person name="Brasseur M.V."/>
            <person name="Bakowski C.E."/>
            <person name="Podsiadlowski L."/>
            <person name="Prost S."/>
            <person name="Krehenwinkel H."/>
            <person name="Mayer C."/>
        </authorList>
    </citation>
    <scope>NUCLEOTIDE SEQUENCE [LARGE SCALE GENOMIC DNA]</scope>
    <source>
        <strain evidence="2">NO-MEL_2022_Ind0_liver</strain>
    </source>
</reference>
<keyword evidence="3" id="KW-1185">Reference proteome</keyword>
<protein>
    <submittedName>
        <fullName evidence="2">Uncharacterized protein</fullName>
    </submittedName>
</protein>
<dbReference type="Proteomes" id="UP001488805">
    <property type="component" value="Unassembled WGS sequence"/>
</dbReference>
<organism evidence="2 3">
    <name type="scientific">Zoarces viviparus</name>
    <name type="common">Viviparous eelpout</name>
    <name type="synonym">Blennius viviparus</name>
    <dbReference type="NCBI Taxonomy" id="48416"/>
    <lineage>
        <taxon>Eukaryota</taxon>
        <taxon>Metazoa</taxon>
        <taxon>Chordata</taxon>
        <taxon>Craniata</taxon>
        <taxon>Vertebrata</taxon>
        <taxon>Euteleostomi</taxon>
        <taxon>Actinopterygii</taxon>
        <taxon>Neopterygii</taxon>
        <taxon>Teleostei</taxon>
        <taxon>Neoteleostei</taxon>
        <taxon>Acanthomorphata</taxon>
        <taxon>Eupercaria</taxon>
        <taxon>Perciformes</taxon>
        <taxon>Cottioidei</taxon>
        <taxon>Zoarcales</taxon>
        <taxon>Zoarcidae</taxon>
        <taxon>Zoarcinae</taxon>
        <taxon>Zoarces</taxon>
    </lineage>
</organism>
<name>A0AAW1E5E9_ZOAVI</name>
<comment type="caution">
    <text evidence="2">The sequence shown here is derived from an EMBL/GenBank/DDBJ whole genome shotgun (WGS) entry which is preliminary data.</text>
</comment>